<dbReference type="Gene3D" id="1.20.1270.360">
    <property type="match status" value="1"/>
</dbReference>
<proteinExistence type="predicted"/>
<organism evidence="1 2">
    <name type="scientific">Lysobacter arseniciresistens ZS79</name>
    <dbReference type="NCBI Taxonomy" id="913325"/>
    <lineage>
        <taxon>Bacteria</taxon>
        <taxon>Pseudomonadati</taxon>
        <taxon>Pseudomonadota</taxon>
        <taxon>Gammaproteobacteria</taxon>
        <taxon>Lysobacterales</taxon>
        <taxon>Lysobacteraceae</taxon>
        <taxon>Novilysobacter</taxon>
    </lineage>
</organism>
<comment type="caution">
    <text evidence="1">The sequence shown here is derived from an EMBL/GenBank/DDBJ whole genome shotgun (WGS) entry which is preliminary data.</text>
</comment>
<evidence type="ECO:0000313" key="2">
    <source>
        <dbReference type="Proteomes" id="UP000029989"/>
    </source>
</evidence>
<dbReference type="Pfam" id="PF03860">
    <property type="entry name" value="Csp"/>
    <property type="match status" value="1"/>
</dbReference>
<dbReference type="RefSeq" id="WP_036211334.1">
    <property type="nucleotide sequence ID" value="NZ_AVPT01000016.1"/>
</dbReference>
<dbReference type="OrthoDB" id="5396211at2"/>
<dbReference type="PANTHER" id="PTHR37310">
    <property type="entry name" value="CYTOPLASMIC PROTEIN-RELATED"/>
    <property type="match status" value="1"/>
</dbReference>
<sequence length="116" mass="12231">MTHHAIHRDSQMQACIDACTECHAVCLETMNYCLSQGGQHAAPEHIALLSACADICATSADAMLTGASVSPVICGTCAEVCRKCAQSCERMGDDAQMKHCAEVCMRCAESCATMVA</sequence>
<dbReference type="EMBL" id="AVPT01000016">
    <property type="protein sequence ID" value="KGM55937.1"/>
    <property type="molecule type" value="Genomic_DNA"/>
</dbReference>
<accession>A0A0A0F3G4</accession>
<dbReference type="PANTHER" id="PTHR37310:SF1">
    <property type="entry name" value="CYTOPLASMIC PROTEIN"/>
    <property type="match status" value="1"/>
</dbReference>
<dbReference type="CDD" id="cd08026">
    <property type="entry name" value="DUF326"/>
    <property type="match status" value="1"/>
</dbReference>
<reference evidence="1 2" key="1">
    <citation type="journal article" date="2015" name="Stand. Genomic Sci.">
        <title>Genomic information of the arsenic-resistant bacterium Lysobacter arseniciresistens type strain ZS79(T) and comparison of Lysobacter draft genomes.</title>
        <authorList>
            <person name="Liu L."/>
            <person name="Zhang S."/>
            <person name="Luo M."/>
            <person name="Wang G."/>
        </authorList>
    </citation>
    <scope>NUCLEOTIDE SEQUENCE [LARGE SCALE GENOMIC DNA]</scope>
    <source>
        <strain evidence="1 2">ZS79</strain>
    </source>
</reference>
<dbReference type="Proteomes" id="UP000029989">
    <property type="component" value="Unassembled WGS sequence"/>
</dbReference>
<dbReference type="InterPro" id="IPR044543">
    <property type="entry name" value="YHJQ-like"/>
</dbReference>
<dbReference type="eggNOG" id="ENOG5032UJ7">
    <property type="taxonomic scope" value="Bacteria"/>
</dbReference>
<protein>
    <submittedName>
        <fullName evidence="1">Ferredoxin</fullName>
    </submittedName>
</protein>
<dbReference type="InterPro" id="IPR005560">
    <property type="entry name" value="Csp_YhjQ"/>
</dbReference>
<dbReference type="STRING" id="913325.N799_06345"/>
<name>A0A0A0F3G4_9GAMM</name>
<gene>
    <name evidence="1" type="ORF">N799_06345</name>
</gene>
<evidence type="ECO:0000313" key="1">
    <source>
        <dbReference type="EMBL" id="KGM55937.1"/>
    </source>
</evidence>
<dbReference type="AlphaFoldDB" id="A0A0A0F3G4"/>
<keyword evidence="2" id="KW-1185">Reference proteome</keyword>